<dbReference type="AlphaFoldDB" id="A0A1X7SX27"/>
<name>A0A1X7SX27_AMPQE</name>
<dbReference type="EnsemblMetazoa" id="Aqu2.1.06710_001">
    <property type="protein sequence ID" value="Aqu2.1.06710_001"/>
    <property type="gene ID" value="Aqu2.1.06710"/>
</dbReference>
<feature type="compositionally biased region" description="Basic and acidic residues" evidence="1">
    <location>
        <begin position="48"/>
        <end position="59"/>
    </location>
</feature>
<evidence type="ECO:0000313" key="2">
    <source>
        <dbReference type="EnsemblMetazoa" id="Aqu2.1.06710_001"/>
    </source>
</evidence>
<dbReference type="InParanoid" id="A0A1X7SX27"/>
<evidence type="ECO:0000256" key="1">
    <source>
        <dbReference type="SAM" id="MobiDB-lite"/>
    </source>
</evidence>
<proteinExistence type="predicted"/>
<feature type="region of interest" description="Disordered" evidence="1">
    <location>
        <begin position="41"/>
        <end position="86"/>
    </location>
</feature>
<accession>A0A1X7SX27</accession>
<protein>
    <submittedName>
        <fullName evidence="2">Uncharacterized protein</fullName>
    </submittedName>
</protein>
<organism evidence="2">
    <name type="scientific">Amphimedon queenslandica</name>
    <name type="common">Sponge</name>
    <dbReference type="NCBI Taxonomy" id="400682"/>
    <lineage>
        <taxon>Eukaryota</taxon>
        <taxon>Metazoa</taxon>
        <taxon>Porifera</taxon>
        <taxon>Demospongiae</taxon>
        <taxon>Heteroscleromorpha</taxon>
        <taxon>Haplosclerida</taxon>
        <taxon>Niphatidae</taxon>
        <taxon>Amphimedon</taxon>
    </lineage>
</organism>
<sequence>MIPSLELLANMSYQAKVVEIMTAHVHDIINVSEEELKLLENESIGDEGNERFVGEEDVPHTQSKTLTIDDDDNKRLSLTPFSTPPE</sequence>
<reference evidence="2" key="1">
    <citation type="submission" date="2017-05" db="UniProtKB">
        <authorList>
            <consortium name="EnsemblMetazoa"/>
        </authorList>
    </citation>
    <scope>IDENTIFICATION</scope>
</reference>